<evidence type="ECO:0000313" key="5">
    <source>
        <dbReference type="EMBL" id="MCC2214283.1"/>
    </source>
</evidence>
<dbReference type="EMBL" id="JAJEQO010000024">
    <property type="protein sequence ID" value="MCC2214283.1"/>
    <property type="molecule type" value="Genomic_DNA"/>
</dbReference>
<dbReference type="PIRSF" id="PIRSF026583">
    <property type="entry name" value="YybT"/>
    <property type="match status" value="1"/>
</dbReference>
<protein>
    <recommendedName>
        <fullName evidence="1">Cyclic-di-AMP phosphodiesterase</fullName>
        <ecNumber evidence="1">3.1.4.-</ecNumber>
    </recommendedName>
</protein>
<dbReference type="Gene3D" id="3.10.310.30">
    <property type="match status" value="1"/>
</dbReference>
<keyword evidence="1" id="KW-0378">Hydrolase</keyword>
<dbReference type="Proteomes" id="UP001199236">
    <property type="component" value="Unassembled WGS sequence"/>
</dbReference>
<feature type="compositionally biased region" description="Basic and acidic residues" evidence="2">
    <location>
        <begin position="646"/>
        <end position="669"/>
    </location>
</feature>
<dbReference type="Pfam" id="PF02272">
    <property type="entry name" value="DHHA1"/>
    <property type="match status" value="1"/>
</dbReference>
<dbReference type="Pfam" id="PF24898">
    <property type="entry name" value="GGDEF_GdpP"/>
    <property type="match status" value="1"/>
</dbReference>
<evidence type="ECO:0000256" key="1">
    <source>
        <dbReference type="PIRNR" id="PIRNR026583"/>
    </source>
</evidence>
<dbReference type="SUPFAM" id="SSF64182">
    <property type="entry name" value="DHH phosphoesterases"/>
    <property type="match status" value="1"/>
</dbReference>
<name>A0ABS8FIA8_9FIRM</name>
<proteinExistence type="inferred from homology"/>
<comment type="function">
    <text evidence="1">Has phosphodiesterase (PDE) activity against cyclic-di-AMP (c-di-AMP).</text>
</comment>
<reference evidence="5 6" key="1">
    <citation type="submission" date="2021-10" db="EMBL/GenBank/DDBJ databases">
        <title>Anaerobic single-cell dispensing facilitates the cultivation of human gut bacteria.</title>
        <authorList>
            <person name="Afrizal A."/>
        </authorList>
    </citation>
    <scope>NUCLEOTIDE SEQUENCE [LARGE SCALE GENOMIC DNA]</scope>
    <source>
        <strain evidence="5 6">CLA-AA-H223</strain>
    </source>
</reference>
<feature type="region of interest" description="Disordered" evidence="2">
    <location>
        <begin position="643"/>
        <end position="669"/>
    </location>
</feature>
<comment type="subcellular location">
    <subcellularLocation>
        <location evidence="1">Cell membrane</location>
    </subcellularLocation>
</comment>
<keyword evidence="1" id="KW-1003">Cell membrane</keyword>
<keyword evidence="1 3" id="KW-0472">Membrane</keyword>
<keyword evidence="3" id="KW-0812">Transmembrane</keyword>
<dbReference type="Pfam" id="PF01368">
    <property type="entry name" value="DHH"/>
    <property type="match status" value="1"/>
</dbReference>
<accession>A0ABS8FIA8</accession>
<feature type="transmembrane region" description="Helical" evidence="3">
    <location>
        <begin position="38"/>
        <end position="56"/>
    </location>
</feature>
<dbReference type="EC" id="3.1.4.-" evidence="1"/>
<comment type="catalytic activity">
    <reaction evidence="1">
        <text>3',3'-c-di-AMP + H2O = 5'-O-phosphonoadenylyl-(3'-&gt;5')-adenosine + H(+)</text>
        <dbReference type="Rhea" id="RHEA:54420"/>
        <dbReference type="ChEBI" id="CHEBI:15377"/>
        <dbReference type="ChEBI" id="CHEBI:15378"/>
        <dbReference type="ChEBI" id="CHEBI:71500"/>
        <dbReference type="ChEBI" id="CHEBI:138171"/>
    </reaction>
</comment>
<dbReference type="InterPro" id="IPR051319">
    <property type="entry name" value="Oligoribo/pAp-PDE_c-di-AMP_PDE"/>
</dbReference>
<dbReference type="Gene3D" id="3.90.1640.10">
    <property type="entry name" value="inorganic pyrophosphatase (n-terminal core)"/>
    <property type="match status" value="1"/>
</dbReference>
<evidence type="ECO:0000259" key="4">
    <source>
        <dbReference type="PROSITE" id="PS50887"/>
    </source>
</evidence>
<comment type="caution">
    <text evidence="5">The sequence shown here is derived from an EMBL/GenBank/DDBJ whole genome shotgun (WGS) entry which is preliminary data.</text>
</comment>
<keyword evidence="6" id="KW-1185">Reference proteome</keyword>
<gene>
    <name evidence="5" type="ORF">LKD34_12415</name>
</gene>
<dbReference type="InterPro" id="IPR000160">
    <property type="entry name" value="GGDEF_dom"/>
</dbReference>
<dbReference type="PANTHER" id="PTHR47618:SF2">
    <property type="entry name" value="CYCLIC-DI-AMP PHOSPHODIESTERASE GDPP"/>
    <property type="match status" value="1"/>
</dbReference>
<sequence length="669" mass="73114">MKQKPRWTLEMLIAALAVLCALLTLALLVQRPAGWPALAVLVVLWGIGICVFRYQLRRWTAKWVAGGSFENSRTQYSLESLSQPAALLSGETVLWYNSRFRTALLGGEDRLAGRAQKLLPGLDTAQARTPEGQQLNLADGVWNVHSSTVPGGSESMTLLVFNEETALRRIETEYKASRPGYMVFLVDGYDDVFSDMLDSERARLLEGINRVLEDMIGRGTGFLRRVASGRYIAVVEERHLEQYAQRGYDVLDKIRALDPSVNLSISIGIGRGAKTLREAQDMAVQALDMAQGRGGDQAAEMTPDGFTFYGGVSHGVEKRSKVRSRIVADQLVRLVKEADHVVIMGHRMSDLDAIGAAEGVLRICKICDVPAVIAVRRDATLAGSLIDALCRAGQADDFIDPKGALPIISKKTLCVVVDTYQLGLVESKEILERCGKVAVIDHHRKGVGFIEHADLVCHEPYSSSASELVTELLQYVGDRDDKPSRVEAEGLLSGIMLDTRDFTLHTGVRTFEAAAALRRYGAETERVRQLFDVTMVEYNAKADLVEAAQMYRNCAISVSGEVPPEARVAIAQAANDLLTIQNVEASFVAVQVGSGVNISARSLGAVNVQVIMESLGGGGHQTMAAAQLKHITPEAARARIQTAIDQYRESQKKPLSKNEPESRKKEKQG</sequence>
<dbReference type="PROSITE" id="PS50887">
    <property type="entry name" value="GGDEF"/>
    <property type="match status" value="1"/>
</dbReference>
<evidence type="ECO:0000256" key="2">
    <source>
        <dbReference type="SAM" id="MobiDB-lite"/>
    </source>
</evidence>
<dbReference type="InterPro" id="IPR038763">
    <property type="entry name" value="DHH_sf"/>
</dbReference>
<keyword evidence="3" id="KW-1133">Transmembrane helix</keyword>
<evidence type="ECO:0000256" key="3">
    <source>
        <dbReference type="SAM" id="Phobius"/>
    </source>
</evidence>
<dbReference type="InterPro" id="IPR001667">
    <property type="entry name" value="DDH_dom"/>
</dbReference>
<evidence type="ECO:0000313" key="6">
    <source>
        <dbReference type="Proteomes" id="UP001199236"/>
    </source>
</evidence>
<dbReference type="GeneID" id="90660568"/>
<dbReference type="InterPro" id="IPR003156">
    <property type="entry name" value="DHHA1_dom"/>
</dbReference>
<dbReference type="InterPro" id="IPR014528">
    <property type="entry name" value="GdpP/PdeA"/>
</dbReference>
<dbReference type="RefSeq" id="WP_227611337.1">
    <property type="nucleotide sequence ID" value="NZ_JAJEPO010000004.1"/>
</dbReference>
<dbReference type="PANTHER" id="PTHR47618">
    <property type="entry name" value="BIFUNCTIONAL OLIGORIBONUCLEASE AND PAP PHOSPHATASE NRNA"/>
    <property type="match status" value="1"/>
</dbReference>
<feature type="domain" description="GGDEF" evidence="4">
    <location>
        <begin position="177"/>
        <end position="303"/>
    </location>
</feature>
<organism evidence="5 6">
    <name type="scientific">Faecalibacterium hominis</name>
    <name type="common">ex Afrizal et al. 2022</name>
    <dbReference type="NCBI Taxonomy" id="2881265"/>
    <lineage>
        <taxon>Bacteria</taxon>
        <taxon>Bacillati</taxon>
        <taxon>Bacillota</taxon>
        <taxon>Clostridia</taxon>
        <taxon>Eubacteriales</taxon>
        <taxon>Oscillospiraceae</taxon>
        <taxon>Faecalibacterium</taxon>
    </lineage>
</organism>
<comment type="similarity">
    <text evidence="1">Belongs to the GdpP/PdeA phosphodiesterase family.</text>
</comment>